<evidence type="ECO:0000313" key="1">
    <source>
        <dbReference type="EMBL" id="RFU23670.1"/>
    </source>
</evidence>
<organism evidence="1 2">
    <name type="scientific">Scytalidium lignicola</name>
    <name type="common">Hyphomycete</name>
    <dbReference type="NCBI Taxonomy" id="5539"/>
    <lineage>
        <taxon>Eukaryota</taxon>
        <taxon>Fungi</taxon>
        <taxon>Dikarya</taxon>
        <taxon>Ascomycota</taxon>
        <taxon>Pezizomycotina</taxon>
        <taxon>Leotiomycetes</taxon>
        <taxon>Leotiomycetes incertae sedis</taxon>
        <taxon>Scytalidium</taxon>
    </lineage>
</organism>
<feature type="non-terminal residue" evidence="1">
    <location>
        <position position="1"/>
    </location>
</feature>
<dbReference type="EMBL" id="NCSJ02000664">
    <property type="protein sequence ID" value="RFU23670.1"/>
    <property type="molecule type" value="Genomic_DNA"/>
</dbReference>
<sequence>MQEVVVVIDARRRGDLRDGLVHGGIAHAGAIGPELVAAGAGQRAGALGAARTGVFGGLDVADLAEGGEEWVVVVLRH</sequence>
<evidence type="ECO:0000313" key="2">
    <source>
        <dbReference type="Proteomes" id="UP000258309"/>
    </source>
</evidence>
<dbReference type="Proteomes" id="UP000258309">
    <property type="component" value="Unassembled WGS sequence"/>
</dbReference>
<keyword evidence="2" id="KW-1185">Reference proteome</keyword>
<reference evidence="1 2" key="1">
    <citation type="submission" date="2018-05" db="EMBL/GenBank/DDBJ databases">
        <title>Draft genome sequence of Scytalidium lignicola DSM 105466, a ubiquitous saprotrophic fungus.</title>
        <authorList>
            <person name="Buettner E."/>
            <person name="Gebauer A.M."/>
            <person name="Hofrichter M."/>
            <person name="Liers C."/>
            <person name="Kellner H."/>
        </authorList>
    </citation>
    <scope>NUCLEOTIDE SEQUENCE [LARGE SCALE GENOMIC DNA]</scope>
    <source>
        <strain evidence="1 2">DSM 105466</strain>
    </source>
</reference>
<name>A0A3E2GRF3_SCYLI</name>
<comment type="caution">
    <text evidence="1">The sequence shown here is derived from an EMBL/GenBank/DDBJ whole genome shotgun (WGS) entry which is preliminary data.</text>
</comment>
<accession>A0A3E2GRF3</accession>
<feature type="non-terminal residue" evidence="1">
    <location>
        <position position="77"/>
    </location>
</feature>
<proteinExistence type="predicted"/>
<protein>
    <submittedName>
        <fullName evidence="1">Uncharacterized protein</fullName>
    </submittedName>
</protein>
<gene>
    <name evidence="1" type="ORF">B7463_g12666</name>
</gene>
<dbReference type="AlphaFoldDB" id="A0A3E2GRF3"/>